<dbReference type="PANTHER" id="PTHR36407:SF1">
    <property type="entry name" value="MEDIATOR-ASSOCIATED PROTEIN 2"/>
    <property type="match status" value="1"/>
</dbReference>
<dbReference type="AlphaFoldDB" id="A0A7N0UGC9"/>
<dbReference type="EnsemblPlants" id="Kaladp0065s0041.1.v1.1">
    <property type="protein sequence ID" value="Kaladp0065s0041.1.v1.1"/>
    <property type="gene ID" value="Kaladp0065s0041.v1.1"/>
</dbReference>
<dbReference type="PANTHER" id="PTHR36407">
    <property type="entry name" value="MEDIATOR-ASSOCIATED PROTEIN 2"/>
    <property type="match status" value="1"/>
</dbReference>
<evidence type="ECO:0000313" key="1">
    <source>
        <dbReference type="EnsemblPlants" id="Kaladp0065s0041.1.v1.1"/>
    </source>
</evidence>
<dbReference type="Gramene" id="Kaladp0065s0041.1.v1.1">
    <property type="protein sequence ID" value="Kaladp0065s0041.1.v1.1"/>
    <property type="gene ID" value="Kaladp0065s0041.v1.1"/>
</dbReference>
<proteinExistence type="predicted"/>
<organism evidence="1 2">
    <name type="scientific">Kalanchoe fedtschenkoi</name>
    <name type="common">Lavender scallops</name>
    <name type="synonym">South American air plant</name>
    <dbReference type="NCBI Taxonomy" id="63787"/>
    <lineage>
        <taxon>Eukaryota</taxon>
        <taxon>Viridiplantae</taxon>
        <taxon>Streptophyta</taxon>
        <taxon>Embryophyta</taxon>
        <taxon>Tracheophyta</taxon>
        <taxon>Spermatophyta</taxon>
        <taxon>Magnoliopsida</taxon>
        <taxon>eudicotyledons</taxon>
        <taxon>Gunneridae</taxon>
        <taxon>Pentapetalae</taxon>
        <taxon>Saxifragales</taxon>
        <taxon>Crassulaceae</taxon>
        <taxon>Kalanchoe</taxon>
    </lineage>
</organism>
<dbReference type="Proteomes" id="UP000594263">
    <property type="component" value="Unplaced"/>
</dbReference>
<reference evidence="1" key="1">
    <citation type="submission" date="2021-01" db="UniProtKB">
        <authorList>
            <consortium name="EnsemblPlants"/>
        </authorList>
    </citation>
    <scope>IDENTIFICATION</scope>
</reference>
<evidence type="ECO:0000313" key="2">
    <source>
        <dbReference type="Proteomes" id="UP000594263"/>
    </source>
</evidence>
<name>A0A7N0UGC9_KALFE</name>
<accession>A0A7N0UGC9</accession>
<dbReference type="InterPro" id="IPR038823">
    <property type="entry name" value="MED2_plant"/>
</dbReference>
<keyword evidence="2" id="KW-1185">Reference proteome</keyword>
<protein>
    <submittedName>
        <fullName evidence="1">Uncharacterized protein</fullName>
    </submittedName>
</protein>
<sequence>MTAEEGGKSQPQFVKDQCELLIDLALSDSTELWLIQWPYKQDLDFDGQEVSLLLDQDGTLGSFSRISGKEYEVFSFKCQDVDATIFASSASESKVVPS</sequence>